<dbReference type="RefSeq" id="WP_269659540.1">
    <property type="nucleotide sequence ID" value="NZ_CP114413.1"/>
</dbReference>
<organism evidence="1 2">
    <name type="scientific">Streptomyces cinnabarinus</name>
    <dbReference type="NCBI Taxonomy" id="67287"/>
    <lineage>
        <taxon>Bacteria</taxon>
        <taxon>Bacillati</taxon>
        <taxon>Actinomycetota</taxon>
        <taxon>Actinomycetes</taxon>
        <taxon>Kitasatosporales</taxon>
        <taxon>Streptomycetaceae</taxon>
        <taxon>Streptomyces</taxon>
    </lineage>
</organism>
<dbReference type="Proteomes" id="UP001164439">
    <property type="component" value="Chromosome"/>
</dbReference>
<sequence>MAFRTFLSALGINAPQVETVLDRVEVRPGEELTATVTLRGGGADVLVERLKLDVVGRFEDNETSETGWDNPGIVLSWTEEGPFALAAGKELVKDVVFQLPWEMPLTHMLGGRRLKGARVAVRTELAIDNSVDRGDFDEFSVHPLAPQDVVLQAFADLGFRFDEAEMKHGTPGSSVASRVKFWQEIEMWFPAEYGSSIGQVEIAFNAREDSMDLLTGGNGRLTFSYDDLDPERVRSVLDGHYRERFLPNS</sequence>
<dbReference type="PANTHER" id="PTHR40053:SF1">
    <property type="entry name" value="SPORULATION-CONTROL PROTEIN SPO0M"/>
    <property type="match status" value="1"/>
</dbReference>
<evidence type="ECO:0000313" key="1">
    <source>
        <dbReference type="EMBL" id="WAZ21901.1"/>
    </source>
</evidence>
<gene>
    <name evidence="1" type="ORF">STRCI_003106</name>
</gene>
<dbReference type="EMBL" id="CP114413">
    <property type="protein sequence ID" value="WAZ21901.1"/>
    <property type="molecule type" value="Genomic_DNA"/>
</dbReference>
<dbReference type="PANTHER" id="PTHR40053">
    <property type="entry name" value="SPORULATION-CONTROL PROTEIN SPO0M"/>
    <property type="match status" value="1"/>
</dbReference>
<keyword evidence="2" id="KW-1185">Reference proteome</keyword>
<protein>
    <submittedName>
        <fullName evidence="1">Sporulation protein</fullName>
    </submittedName>
</protein>
<accession>A0ABY7KBL3</accession>
<reference evidence="1" key="1">
    <citation type="submission" date="2022-12" db="EMBL/GenBank/DDBJ databases">
        <authorList>
            <person name="Ruckert C."/>
            <person name="Busche T."/>
            <person name="Kalinowski J."/>
            <person name="Wittmann C."/>
        </authorList>
    </citation>
    <scope>NUCLEOTIDE SEQUENCE</scope>
    <source>
        <strain evidence="1">DSM 40467</strain>
    </source>
</reference>
<dbReference type="Pfam" id="PF07070">
    <property type="entry name" value="Spo0M"/>
    <property type="match status" value="1"/>
</dbReference>
<name>A0ABY7KBL3_9ACTN</name>
<dbReference type="InterPro" id="IPR009776">
    <property type="entry name" value="Spore_0_M"/>
</dbReference>
<evidence type="ECO:0000313" key="2">
    <source>
        <dbReference type="Proteomes" id="UP001164439"/>
    </source>
</evidence>
<proteinExistence type="predicted"/>